<gene>
    <name evidence="8" type="ORF">BJX63DRAFT_412431</name>
</gene>
<dbReference type="InterPro" id="IPR050329">
    <property type="entry name" value="GLI_C2H2-zinc-finger"/>
</dbReference>
<evidence type="ECO:0000256" key="3">
    <source>
        <dbReference type="ARBA" id="ARBA00022771"/>
    </source>
</evidence>
<reference evidence="8 9" key="1">
    <citation type="submission" date="2024-07" db="EMBL/GenBank/DDBJ databases">
        <title>Section-level genome sequencing and comparative genomics of Aspergillus sections Usti and Cavernicolus.</title>
        <authorList>
            <consortium name="Lawrence Berkeley National Laboratory"/>
            <person name="Nybo J.L."/>
            <person name="Vesth T.C."/>
            <person name="Theobald S."/>
            <person name="Frisvad J.C."/>
            <person name="Larsen T.O."/>
            <person name="Kjaerboelling I."/>
            <person name="Rothschild-Mancinelli K."/>
            <person name="Lyhne E.K."/>
            <person name="Kogle M.E."/>
            <person name="Barry K."/>
            <person name="Clum A."/>
            <person name="Na H."/>
            <person name="Ledsgaard L."/>
            <person name="Lin J."/>
            <person name="Lipzen A."/>
            <person name="Kuo A."/>
            <person name="Riley R."/>
            <person name="Mondo S."/>
            <person name="Labutti K."/>
            <person name="Haridas S."/>
            <person name="Pangalinan J."/>
            <person name="Salamov A.A."/>
            <person name="Simmons B.A."/>
            <person name="Magnuson J.K."/>
            <person name="Chen J."/>
            <person name="Drula E."/>
            <person name="Henrissat B."/>
            <person name="Wiebenga A."/>
            <person name="Lubbers R.J."/>
            <person name="Gomes A.C."/>
            <person name="Makela M.R."/>
            <person name="Stajich J."/>
            <person name="Grigoriev I.V."/>
            <person name="Mortensen U.H."/>
            <person name="De Vries R.P."/>
            <person name="Baker S.E."/>
            <person name="Andersen M.R."/>
        </authorList>
    </citation>
    <scope>NUCLEOTIDE SEQUENCE [LARGE SCALE GENOMIC DNA]</scope>
    <source>
        <strain evidence="8 9">CBS 588.65</strain>
    </source>
</reference>
<dbReference type="PANTHER" id="PTHR19818:SF139">
    <property type="entry name" value="PAIR-RULE PROTEIN ODD-PAIRED"/>
    <property type="match status" value="1"/>
</dbReference>
<name>A0ABR4GW64_9EURO</name>
<evidence type="ECO:0000256" key="6">
    <source>
        <dbReference type="SAM" id="MobiDB-lite"/>
    </source>
</evidence>
<organism evidence="8 9">
    <name type="scientific">Aspergillus granulosus</name>
    <dbReference type="NCBI Taxonomy" id="176169"/>
    <lineage>
        <taxon>Eukaryota</taxon>
        <taxon>Fungi</taxon>
        <taxon>Dikarya</taxon>
        <taxon>Ascomycota</taxon>
        <taxon>Pezizomycotina</taxon>
        <taxon>Eurotiomycetes</taxon>
        <taxon>Eurotiomycetidae</taxon>
        <taxon>Eurotiales</taxon>
        <taxon>Aspergillaceae</taxon>
        <taxon>Aspergillus</taxon>
        <taxon>Aspergillus subgen. Nidulantes</taxon>
    </lineage>
</organism>
<dbReference type="InterPro" id="IPR036236">
    <property type="entry name" value="Znf_C2H2_sf"/>
</dbReference>
<dbReference type="PANTHER" id="PTHR19818">
    <property type="entry name" value="ZINC FINGER PROTEIN ZIC AND GLI"/>
    <property type="match status" value="1"/>
</dbReference>
<evidence type="ECO:0000256" key="1">
    <source>
        <dbReference type="ARBA" id="ARBA00022723"/>
    </source>
</evidence>
<evidence type="ECO:0000259" key="7">
    <source>
        <dbReference type="PROSITE" id="PS50157"/>
    </source>
</evidence>
<sequence length="228" mass="25227">MDPMPNPTHDPEEALLDSSTNHPQSIPSLVTMRPYLMSLPAAASVGLHPSIPFSSDAVPVWEGSTRTGPPTMNPISVFAGTAPTFQEPVVPYAQGLQLFQNLAGWPIQYTPPHLSNHPPQQSQGFPVNLNAFNYDPVNQIVQTGSPTIQHQPGYATPSLHTQTRGLQCKWEGCRTDATFLRVSDLIRHVKTIHVNRNAYRCAIDGCGRTFGRSDHLRAHQRVHQRRDC</sequence>
<evidence type="ECO:0000313" key="8">
    <source>
        <dbReference type="EMBL" id="KAL2803319.1"/>
    </source>
</evidence>
<dbReference type="Proteomes" id="UP001610334">
    <property type="component" value="Unassembled WGS sequence"/>
</dbReference>
<dbReference type="InterPro" id="IPR013087">
    <property type="entry name" value="Znf_C2H2_type"/>
</dbReference>
<feature type="domain" description="C2H2-type" evidence="7">
    <location>
        <begin position="199"/>
        <end position="228"/>
    </location>
</feature>
<keyword evidence="1" id="KW-0479">Metal-binding</keyword>
<dbReference type="PROSITE" id="PS50157">
    <property type="entry name" value="ZINC_FINGER_C2H2_2"/>
    <property type="match status" value="1"/>
</dbReference>
<evidence type="ECO:0000256" key="5">
    <source>
        <dbReference type="PROSITE-ProRule" id="PRU00042"/>
    </source>
</evidence>
<protein>
    <recommendedName>
        <fullName evidence="7">C2H2-type domain-containing protein</fullName>
    </recommendedName>
</protein>
<dbReference type="EMBL" id="JBFXLT010000143">
    <property type="protein sequence ID" value="KAL2803319.1"/>
    <property type="molecule type" value="Genomic_DNA"/>
</dbReference>
<dbReference type="PROSITE" id="PS00028">
    <property type="entry name" value="ZINC_FINGER_C2H2_1"/>
    <property type="match status" value="1"/>
</dbReference>
<dbReference type="SMART" id="SM00355">
    <property type="entry name" value="ZnF_C2H2"/>
    <property type="match status" value="2"/>
</dbReference>
<keyword evidence="2" id="KW-0677">Repeat</keyword>
<dbReference type="Pfam" id="PF00096">
    <property type="entry name" value="zf-C2H2"/>
    <property type="match status" value="1"/>
</dbReference>
<proteinExistence type="predicted"/>
<keyword evidence="9" id="KW-1185">Reference proteome</keyword>
<keyword evidence="3 5" id="KW-0863">Zinc-finger</keyword>
<accession>A0ABR4GW64</accession>
<evidence type="ECO:0000256" key="2">
    <source>
        <dbReference type="ARBA" id="ARBA00022737"/>
    </source>
</evidence>
<feature type="region of interest" description="Disordered" evidence="6">
    <location>
        <begin position="1"/>
        <end position="23"/>
    </location>
</feature>
<dbReference type="Gene3D" id="3.30.160.60">
    <property type="entry name" value="Classic Zinc Finger"/>
    <property type="match status" value="2"/>
</dbReference>
<dbReference type="SUPFAM" id="SSF57667">
    <property type="entry name" value="beta-beta-alpha zinc fingers"/>
    <property type="match status" value="1"/>
</dbReference>
<keyword evidence="4" id="KW-0862">Zinc</keyword>
<comment type="caution">
    <text evidence="8">The sequence shown here is derived from an EMBL/GenBank/DDBJ whole genome shotgun (WGS) entry which is preliminary data.</text>
</comment>
<evidence type="ECO:0000313" key="9">
    <source>
        <dbReference type="Proteomes" id="UP001610334"/>
    </source>
</evidence>
<evidence type="ECO:0000256" key="4">
    <source>
        <dbReference type="ARBA" id="ARBA00022833"/>
    </source>
</evidence>